<sequence length="202" mass="22730">MKKILFSFSLLLFGLMINGCVKNSTVTQNQQTTIQRTTVPTPISPTIVTAPPLAMGDYDQLQTVQGTTLSLQEKSNGFVFPQYNNKIVLLQIFGQDCPYCFEEMPIINNIKRKYAGNLQLIGIQAQEPMSKETASYLIQKFEMNYPIIDKDEGRGLLRFIQNTYGWTGILPYTLIIKNGVTEYSFSGAVSHQELDEAIKSLI</sequence>
<feature type="signal peptide" evidence="1">
    <location>
        <begin position="1"/>
        <end position="23"/>
    </location>
</feature>
<evidence type="ECO:0000256" key="1">
    <source>
        <dbReference type="SAM" id="SignalP"/>
    </source>
</evidence>
<evidence type="ECO:0000313" key="3">
    <source>
        <dbReference type="EMBL" id="CAA6804060.1"/>
    </source>
</evidence>
<dbReference type="InterPro" id="IPR013766">
    <property type="entry name" value="Thioredoxin_domain"/>
</dbReference>
<dbReference type="PANTHER" id="PTHR42852">
    <property type="entry name" value="THIOL:DISULFIDE INTERCHANGE PROTEIN DSBE"/>
    <property type="match status" value="1"/>
</dbReference>
<accession>A0A6S6S390</accession>
<dbReference type="PANTHER" id="PTHR42852:SF13">
    <property type="entry name" value="PROTEIN DIPZ"/>
    <property type="match status" value="1"/>
</dbReference>
<dbReference type="SUPFAM" id="SSF52833">
    <property type="entry name" value="Thioredoxin-like"/>
    <property type="match status" value="1"/>
</dbReference>
<dbReference type="AlphaFoldDB" id="A0A6S6S390"/>
<dbReference type="Gene3D" id="3.40.30.10">
    <property type="entry name" value="Glutaredoxin"/>
    <property type="match status" value="1"/>
</dbReference>
<dbReference type="EMBL" id="CACVAZ010000014">
    <property type="protein sequence ID" value="CAA6804060.1"/>
    <property type="molecule type" value="Genomic_DNA"/>
</dbReference>
<gene>
    <name evidence="3" type="ORF">HELGO_WM10792</name>
</gene>
<proteinExistence type="predicted"/>
<organism evidence="3">
    <name type="scientific">uncultured Sulfurovum sp</name>
    <dbReference type="NCBI Taxonomy" id="269237"/>
    <lineage>
        <taxon>Bacteria</taxon>
        <taxon>Pseudomonadati</taxon>
        <taxon>Campylobacterota</taxon>
        <taxon>Epsilonproteobacteria</taxon>
        <taxon>Campylobacterales</taxon>
        <taxon>Sulfurovaceae</taxon>
        <taxon>Sulfurovum</taxon>
        <taxon>environmental samples</taxon>
    </lineage>
</organism>
<reference evidence="3" key="1">
    <citation type="submission" date="2020-01" db="EMBL/GenBank/DDBJ databases">
        <authorList>
            <person name="Meier V. D."/>
            <person name="Meier V D."/>
        </authorList>
    </citation>
    <scope>NUCLEOTIDE SEQUENCE</scope>
    <source>
        <strain evidence="3">HLG_WM_MAG_02</strain>
    </source>
</reference>
<protein>
    <recommendedName>
        <fullName evidence="2">Thioredoxin domain-containing protein</fullName>
    </recommendedName>
</protein>
<dbReference type="InterPro" id="IPR050553">
    <property type="entry name" value="Thioredoxin_ResA/DsbE_sf"/>
</dbReference>
<dbReference type="InterPro" id="IPR036249">
    <property type="entry name" value="Thioredoxin-like_sf"/>
</dbReference>
<feature type="chain" id="PRO_5028400251" description="Thioredoxin domain-containing protein" evidence="1">
    <location>
        <begin position="24"/>
        <end position="202"/>
    </location>
</feature>
<feature type="domain" description="Thioredoxin" evidence="2">
    <location>
        <begin position="44"/>
        <end position="202"/>
    </location>
</feature>
<dbReference type="PROSITE" id="PS51352">
    <property type="entry name" value="THIOREDOXIN_2"/>
    <property type="match status" value="1"/>
</dbReference>
<name>A0A6S6S390_9BACT</name>
<evidence type="ECO:0000259" key="2">
    <source>
        <dbReference type="PROSITE" id="PS51352"/>
    </source>
</evidence>
<dbReference type="CDD" id="cd02966">
    <property type="entry name" value="TlpA_like_family"/>
    <property type="match status" value="1"/>
</dbReference>
<keyword evidence="1" id="KW-0732">Signal</keyword>